<name>A0A0L0IWI0_9HYPH</name>
<proteinExistence type="predicted"/>
<gene>
    <name evidence="1" type="ORF">APZ00_14185</name>
</gene>
<dbReference type="STRING" id="121719.APZ00_14185"/>
<evidence type="ECO:0000313" key="1">
    <source>
        <dbReference type="EMBL" id="ALV28068.1"/>
    </source>
</evidence>
<reference evidence="1 2" key="1">
    <citation type="submission" date="2015-10" db="EMBL/GenBank/DDBJ databases">
        <title>The world's first case of liver abscess caused by Pannonibacter phragmitetus.</title>
        <authorList>
            <person name="Ming D."/>
            <person name="Wang M."/>
            <person name="Zhou Y."/>
            <person name="Jiang T."/>
            <person name="Hu S."/>
        </authorList>
    </citation>
    <scope>NUCLEOTIDE SEQUENCE [LARGE SCALE GENOMIC DNA]</scope>
    <source>
        <strain evidence="1 2">31801</strain>
    </source>
</reference>
<sequence>MLPVFFALQQFANFLGKCNVVKEFGGQVTQLRVAPTPAGRTRDVPCSKNGKGAGKLESAIEEHG</sequence>
<protein>
    <submittedName>
        <fullName evidence="1">Uncharacterized protein</fullName>
    </submittedName>
</protein>
<dbReference type="EMBL" id="CP013068">
    <property type="protein sequence ID" value="ALV28068.1"/>
    <property type="molecule type" value="Genomic_DNA"/>
</dbReference>
<evidence type="ECO:0000313" key="2">
    <source>
        <dbReference type="Proteomes" id="UP000064921"/>
    </source>
</evidence>
<dbReference type="PATRIC" id="fig|121719.5.peg.1118"/>
<dbReference type="KEGG" id="pphr:APZ00_14185"/>
<organism evidence="1 2">
    <name type="scientific">Pannonibacter phragmitetus</name>
    <dbReference type="NCBI Taxonomy" id="121719"/>
    <lineage>
        <taxon>Bacteria</taxon>
        <taxon>Pseudomonadati</taxon>
        <taxon>Pseudomonadota</taxon>
        <taxon>Alphaproteobacteria</taxon>
        <taxon>Hyphomicrobiales</taxon>
        <taxon>Stappiaceae</taxon>
        <taxon>Pannonibacter</taxon>
    </lineage>
</organism>
<accession>A0A0L0IWI0</accession>
<dbReference type="AlphaFoldDB" id="A0A0L0IWI0"/>
<keyword evidence="2" id="KW-1185">Reference proteome</keyword>
<dbReference type="Proteomes" id="UP000064921">
    <property type="component" value="Chromosome"/>
</dbReference>